<evidence type="ECO:0000256" key="1">
    <source>
        <dbReference type="ARBA" id="ARBA00009998"/>
    </source>
</evidence>
<dbReference type="PANTHER" id="PTHR34137:SF1">
    <property type="entry name" value="EXODEOXYRIBONUCLEASE 7 SMALL SUBUNIT"/>
    <property type="match status" value="1"/>
</dbReference>
<keyword evidence="9" id="KW-1185">Reference proteome</keyword>
<protein>
    <recommendedName>
        <fullName evidence="6">Exodeoxyribonuclease 7 small subunit</fullName>
        <ecNumber evidence="6">3.1.11.6</ecNumber>
    </recommendedName>
    <alternativeName>
        <fullName evidence="6">Exodeoxyribonuclease VII small subunit</fullName>
        <shortName evidence="6">Exonuclease VII small subunit</shortName>
    </alternativeName>
</protein>
<keyword evidence="2 6" id="KW-0963">Cytoplasm</keyword>
<name>A0A0N8PN16_9GAMM</name>
<dbReference type="GO" id="GO:0005829">
    <property type="term" value="C:cytosol"/>
    <property type="evidence" value="ECO:0007669"/>
    <property type="project" value="TreeGrafter"/>
</dbReference>
<dbReference type="InterPro" id="IPR037004">
    <property type="entry name" value="Exonuc_VII_ssu_sf"/>
</dbReference>
<dbReference type="PANTHER" id="PTHR34137">
    <property type="entry name" value="EXODEOXYRIBONUCLEASE 7 SMALL SUBUNIT"/>
    <property type="match status" value="1"/>
</dbReference>
<dbReference type="NCBIfam" id="NF002140">
    <property type="entry name" value="PRK00977.1-4"/>
    <property type="match status" value="1"/>
</dbReference>
<evidence type="ECO:0000256" key="5">
    <source>
        <dbReference type="ARBA" id="ARBA00022839"/>
    </source>
</evidence>
<comment type="subunit">
    <text evidence="6">Heterooligomer composed of large and small subunits.</text>
</comment>
<comment type="catalytic activity">
    <reaction evidence="6">
        <text>Exonucleolytic cleavage in either 5'- to 3'- or 3'- to 5'-direction to yield nucleoside 5'-phosphates.</text>
        <dbReference type="EC" id="3.1.11.6"/>
    </reaction>
</comment>
<accession>A0A0N8PN16</accession>
<sequence length="98" mass="10923">MTEPSEPSPDTNGEQDQDLSFEQALAELETLVERLESGEQGLEQDLADFERGIHLSRQCEQRLQEAEQTVYKLVGDTEEGEHLAPFEDGAEPSESDGE</sequence>
<comment type="function">
    <text evidence="6">Bidirectionally degrades single-stranded DNA into large acid-insoluble oligonucleotides, which are then degraded further into small acid-soluble oligonucleotides.</text>
</comment>
<feature type="region of interest" description="Disordered" evidence="7">
    <location>
        <begin position="1"/>
        <end position="22"/>
    </location>
</feature>
<proteinExistence type="inferred from homology"/>
<evidence type="ECO:0000256" key="4">
    <source>
        <dbReference type="ARBA" id="ARBA00022801"/>
    </source>
</evidence>
<organism evidence="8 9">
    <name type="scientific">Thiohalorhabdus denitrificans</name>
    <dbReference type="NCBI Taxonomy" id="381306"/>
    <lineage>
        <taxon>Bacteria</taxon>
        <taxon>Pseudomonadati</taxon>
        <taxon>Pseudomonadota</taxon>
        <taxon>Gammaproteobacteria</taxon>
        <taxon>Thiohalorhabdales</taxon>
        <taxon>Thiohalorhabdaceae</taxon>
        <taxon>Thiohalorhabdus</taxon>
    </lineage>
</organism>
<keyword evidence="3 6" id="KW-0540">Nuclease</keyword>
<dbReference type="AlphaFoldDB" id="A0A0N8PN16"/>
<dbReference type="Gene3D" id="1.10.287.1040">
    <property type="entry name" value="Exonuclease VII, small subunit"/>
    <property type="match status" value="1"/>
</dbReference>
<evidence type="ECO:0000256" key="2">
    <source>
        <dbReference type="ARBA" id="ARBA00022490"/>
    </source>
</evidence>
<dbReference type="Proteomes" id="UP000183104">
    <property type="component" value="Unassembled WGS sequence"/>
</dbReference>
<comment type="subcellular location">
    <subcellularLocation>
        <location evidence="6">Cytoplasm</location>
    </subcellularLocation>
</comment>
<feature type="region of interest" description="Disordered" evidence="7">
    <location>
        <begin position="75"/>
        <end position="98"/>
    </location>
</feature>
<evidence type="ECO:0000313" key="8">
    <source>
        <dbReference type="EMBL" id="SCX81868.1"/>
    </source>
</evidence>
<dbReference type="RefSeq" id="WP_074471205.1">
    <property type="nucleotide sequence ID" value="NZ_FMUN01000001.1"/>
</dbReference>
<gene>
    <name evidence="6" type="primary">xseB</name>
    <name evidence="8" type="ORF">SAMN05661077_0563</name>
</gene>
<evidence type="ECO:0000256" key="7">
    <source>
        <dbReference type="SAM" id="MobiDB-lite"/>
    </source>
</evidence>
<dbReference type="EC" id="3.1.11.6" evidence="6"/>
<dbReference type="EMBL" id="FMUN01000001">
    <property type="protein sequence ID" value="SCX81868.1"/>
    <property type="molecule type" value="Genomic_DNA"/>
</dbReference>
<dbReference type="GO" id="GO:0009318">
    <property type="term" value="C:exodeoxyribonuclease VII complex"/>
    <property type="evidence" value="ECO:0007669"/>
    <property type="project" value="UniProtKB-UniRule"/>
</dbReference>
<dbReference type="GO" id="GO:0006308">
    <property type="term" value="P:DNA catabolic process"/>
    <property type="evidence" value="ECO:0007669"/>
    <property type="project" value="UniProtKB-UniRule"/>
</dbReference>
<dbReference type="NCBIfam" id="TIGR01280">
    <property type="entry name" value="xseB"/>
    <property type="match status" value="1"/>
</dbReference>
<evidence type="ECO:0000256" key="3">
    <source>
        <dbReference type="ARBA" id="ARBA00022722"/>
    </source>
</evidence>
<comment type="similarity">
    <text evidence="1 6">Belongs to the XseB family.</text>
</comment>
<dbReference type="SUPFAM" id="SSF116842">
    <property type="entry name" value="XseB-like"/>
    <property type="match status" value="1"/>
</dbReference>
<keyword evidence="5 6" id="KW-0269">Exonuclease</keyword>
<dbReference type="Pfam" id="PF02609">
    <property type="entry name" value="Exonuc_VII_S"/>
    <property type="match status" value="1"/>
</dbReference>
<keyword evidence="4 6" id="KW-0378">Hydrolase</keyword>
<dbReference type="InterPro" id="IPR003761">
    <property type="entry name" value="Exonuc_VII_S"/>
</dbReference>
<dbReference type="GO" id="GO:0008855">
    <property type="term" value="F:exodeoxyribonuclease VII activity"/>
    <property type="evidence" value="ECO:0007669"/>
    <property type="project" value="UniProtKB-UniRule"/>
</dbReference>
<evidence type="ECO:0000256" key="6">
    <source>
        <dbReference type="HAMAP-Rule" id="MF_00337"/>
    </source>
</evidence>
<dbReference type="STRING" id="381306.AN478_09200"/>
<dbReference type="HAMAP" id="MF_00337">
    <property type="entry name" value="Exonuc_7_S"/>
    <property type="match status" value="1"/>
</dbReference>
<evidence type="ECO:0000313" key="9">
    <source>
        <dbReference type="Proteomes" id="UP000183104"/>
    </source>
</evidence>
<feature type="compositionally biased region" description="Acidic residues" evidence="7">
    <location>
        <begin position="88"/>
        <end position="98"/>
    </location>
</feature>
<reference evidence="9" key="1">
    <citation type="submission" date="2016-10" db="EMBL/GenBank/DDBJ databases">
        <authorList>
            <person name="Varghese N."/>
        </authorList>
    </citation>
    <scope>NUCLEOTIDE SEQUENCE [LARGE SCALE GENOMIC DNA]</scope>
    <source>
        <strain evidence="9">HL 19</strain>
    </source>
</reference>